<dbReference type="Pfam" id="PF00248">
    <property type="entry name" value="Aldo_ket_red"/>
    <property type="match status" value="1"/>
</dbReference>
<dbReference type="EMBL" id="CAACVR010000012">
    <property type="protein sequence ID" value="VEU21491.1"/>
    <property type="molecule type" value="Genomic_DNA"/>
</dbReference>
<gene>
    <name evidence="3" type="ORF">BRENAR_LOCUS2224</name>
</gene>
<dbReference type="Proteomes" id="UP000290900">
    <property type="component" value="Unassembled WGS sequence"/>
</dbReference>
<name>A0A448YKR5_BRENA</name>
<sequence>MSLNLPKVSGLLSGISPLVMGGAVFNTQYNDDPASLAIKELLLTGLKKGINAIDTSPYYGPSEELIGIALRQLVDVEKVVTRDNYYICTKVGRIRLDEFDYSPEWVRKSIARSLKRLNTSYLDVVYLHDIEFVQTDKIYAALKTMMELKAQGFIRNVGISGYPVDFLYKIACSVKHIPEIGPLDLVLSYSNMCLQNTTLLDYYDRFIKDTGIKLLNNASILSMSLLRSQETRPFHPASKDLKERCNELAKLLQEKYDVELAELATRFAFRIWLPKQGRTVLGVSTIPELESACDQYQTVLSKKLDSQDAKLDEISQKFLGDYLNETWASGISH</sequence>
<organism evidence="3 4">
    <name type="scientific">Brettanomyces naardenensis</name>
    <name type="common">Yeast</name>
    <dbReference type="NCBI Taxonomy" id="13370"/>
    <lineage>
        <taxon>Eukaryota</taxon>
        <taxon>Fungi</taxon>
        <taxon>Dikarya</taxon>
        <taxon>Ascomycota</taxon>
        <taxon>Saccharomycotina</taxon>
        <taxon>Pichiomycetes</taxon>
        <taxon>Pichiales</taxon>
        <taxon>Pichiaceae</taxon>
        <taxon>Brettanomyces</taxon>
    </lineage>
</organism>
<dbReference type="PANTHER" id="PTHR42686:SF1">
    <property type="entry name" value="GH17980P-RELATED"/>
    <property type="match status" value="1"/>
</dbReference>
<dbReference type="STRING" id="13370.A0A448YKR5"/>
<dbReference type="OrthoDB" id="5286008at2759"/>
<dbReference type="InterPro" id="IPR036812">
    <property type="entry name" value="NAD(P)_OxRdtase_dom_sf"/>
</dbReference>
<dbReference type="AlphaFoldDB" id="A0A448YKR5"/>
<keyword evidence="4" id="KW-1185">Reference proteome</keyword>
<dbReference type="FunCoup" id="A0A448YKR5">
    <property type="interactions" value="200"/>
</dbReference>
<reference evidence="3 4" key="1">
    <citation type="submission" date="2018-12" db="EMBL/GenBank/DDBJ databases">
        <authorList>
            <person name="Tiukova I."/>
            <person name="Dainat J."/>
        </authorList>
    </citation>
    <scope>NUCLEOTIDE SEQUENCE [LARGE SCALE GENOMIC DNA]</scope>
</reference>
<dbReference type="InterPro" id="IPR023210">
    <property type="entry name" value="NADP_OxRdtase_dom"/>
</dbReference>
<dbReference type="GO" id="GO:0005829">
    <property type="term" value="C:cytosol"/>
    <property type="evidence" value="ECO:0007669"/>
    <property type="project" value="TreeGrafter"/>
</dbReference>
<evidence type="ECO:0000259" key="2">
    <source>
        <dbReference type="Pfam" id="PF00248"/>
    </source>
</evidence>
<dbReference type="InterPro" id="IPR020471">
    <property type="entry name" value="AKR"/>
</dbReference>
<protein>
    <submittedName>
        <fullName evidence="3">DEKNAAC102292</fullName>
    </submittedName>
</protein>
<dbReference type="GO" id="GO:0045290">
    <property type="term" value="F:D-arabinose 1-dehydrogenase [NAD(P)+] activity"/>
    <property type="evidence" value="ECO:0007669"/>
    <property type="project" value="TreeGrafter"/>
</dbReference>
<evidence type="ECO:0000313" key="4">
    <source>
        <dbReference type="Proteomes" id="UP000290900"/>
    </source>
</evidence>
<evidence type="ECO:0000256" key="1">
    <source>
        <dbReference type="ARBA" id="ARBA00023002"/>
    </source>
</evidence>
<proteinExistence type="predicted"/>
<dbReference type="GO" id="GO:0070485">
    <property type="term" value="P:dehydro-D-arabinono-1,4-lactone biosynthetic process"/>
    <property type="evidence" value="ECO:0007669"/>
    <property type="project" value="TreeGrafter"/>
</dbReference>
<dbReference type="PANTHER" id="PTHR42686">
    <property type="entry name" value="GH17980P-RELATED"/>
    <property type="match status" value="1"/>
</dbReference>
<keyword evidence="1" id="KW-0560">Oxidoreductase</keyword>
<dbReference type="Gene3D" id="3.20.20.100">
    <property type="entry name" value="NADP-dependent oxidoreductase domain"/>
    <property type="match status" value="1"/>
</dbReference>
<feature type="domain" description="NADP-dependent oxidoreductase" evidence="2">
    <location>
        <begin position="17"/>
        <end position="303"/>
    </location>
</feature>
<accession>A0A448YKR5</accession>
<dbReference type="SUPFAM" id="SSF51430">
    <property type="entry name" value="NAD(P)-linked oxidoreductase"/>
    <property type="match status" value="1"/>
</dbReference>
<dbReference type="InParanoid" id="A0A448YKR5"/>
<evidence type="ECO:0000313" key="3">
    <source>
        <dbReference type="EMBL" id="VEU21491.1"/>
    </source>
</evidence>